<dbReference type="GO" id="GO:0009060">
    <property type="term" value="P:aerobic respiration"/>
    <property type="evidence" value="ECO:0007669"/>
    <property type="project" value="UniProtKB-UniRule"/>
</dbReference>
<dbReference type="STRING" id="1125411.W908_00170"/>
<dbReference type="NCBIfam" id="NF001242">
    <property type="entry name" value="PRK00216.1-3"/>
    <property type="match status" value="1"/>
</dbReference>
<dbReference type="PROSITE" id="PS51608">
    <property type="entry name" value="SAM_MT_UBIE"/>
    <property type="match status" value="1"/>
</dbReference>
<keyword evidence="3 6" id="KW-0808">Transferase</keyword>
<dbReference type="GO" id="GO:0008425">
    <property type="term" value="F:2-methoxy-6-polyprenyl-1,4-benzoquinol methyltransferase activity"/>
    <property type="evidence" value="ECO:0007669"/>
    <property type="project" value="UniProtKB-UniRule"/>
</dbReference>
<dbReference type="Pfam" id="PF01209">
    <property type="entry name" value="Ubie_methyltran"/>
    <property type="match status" value="1"/>
</dbReference>
<comment type="similarity">
    <text evidence="6">Belongs to the class I-like SAM-binding methyltransferase superfamily. MenG/UbiE family.</text>
</comment>
<evidence type="ECO:0000313" key="7">
    <source>
        <dbReference type="EMBL" id="ALE01159.1"/>
    </source>
</evidence>
<dbReference type="NCBIfam" id="TIGR01934">
    <property type="entry name" value="MenG_MenH_UbiE"/>
    <property type="match status" value="1"/>
</dbReference>
<protein>
    <recommendedName>
        <fullName evidence="6">Ubiquinone/menaquinone biosynthesis C-methyltransferase UbiE</fullName>
        <ecNumber evidence="6">2.1.1.163</ecNumber>
        <ecNumber evidence="6">2.1.1.201</ecNumber>
    </recommendedName>
    <alternativeName>
        <fullName evidence="6">2-methoxy-6-polyprenyl-1,4-benzoquinol methylase</fullName>
    </alternativeName>
    <alternativeName>
        <fullName evidence="6">Demethylmenaquinone methyltransferase</fullName>
    </alternativeName>
</protein>
<dbReference type="PANTHER" id="PTHR43591:SF24">
    <property type="entry name" value="2-METHOXY-6-POLYPRENYL-1,4-BENZOQUINOL METHYLASE, MITOCHONDRIAL"/>
    <property type="match status" value="1"/>
</dbReference>
<evidence type="ECO:0000256" key="3">
    <source>
        <dbReference type="ARBA" id="ARBA00022679"/>
    </source>
</evidence>
<comment type="caution">
    <text evidence="6">Lacks conserved residue(s) required for the propagation of feature annotation.</text>
</comment>
<dbReference type="PROSITE" id="PS01183">
    <property type="entry name" value="UBIE_1"/>
    <property type="match status" value="1"/>
</dbReference>
<evidence type="ECO:0000256" key="4">
    <source>
        <dbReference type="ARBA" id="ARBA00022688"/>
    </source>
</evidence>
<dbReference type="InterPro" id="IPR004033">
    <property type="entry name" value="UbiE/COQ5_MeTrFase"/>
</dbReference>
<keyword evidence="5 6" id="KW-0949">S-adenosyl-L-methionine</keyword>
<dbReference type="NCBIfam" id="NF001240">
    <property type="entry name" value="PRK00216.1-1"/>
    <property type="match status" value="1"/>
</dbReference>
<keyword evidence="4 6" id="KW-0831">Ubiquinone biosynthesis</keyword>
<dbReference type="PROSITE" id="PS01184">
    <property type="entry name" value="UBIE_2"/>
    <property type="match status" value="1"/>
</dbReference>
<evidence type="ECO:0000256" key="5">
    <source>
        <dbReference type="ARBA" id="ARBA00022691"/>
    </source>
</evidence>
<dbReference type="KEGG" id="tsn:W908_00170"/>
<dbReference type="UniPathway" id="UPA00079">
    <property type="reaction ID" value="UER00169"/>
</dbReference>
<dbReference type="OrthoDB" id="9808140at2"/>
<comment type="function">
    <text evidence="6">Methyltransferase required for the conversion of demethylmenaquinol (DMKH2) to menaquinol (MKH2) and the conversion of 2-polyprenyl-6-methoxy-1,4-benzoquinol (DDMQH2) to 2-polyprenyl-3-methyl-6-methoxy-1,4-benzoquinol (DMQH2).</text>
</comment>
<dbReference type="RefSeq" id="WP_053819464.1">
    <property type="nucleotide sequence ID" value="NZ_CP006911.1"/>
</dbReference>
<dbReference type="NCBIfam" id="NF001244">
    <property type="entry name" value="PRK00216.1-5"/>
    <property type="match status" value="1"/>
</dbReference>
<dbReference type="PATRIC" id="fig|1125411.7.peg.33"/>
<evidence type="ECO:0000256" key="6">
    <source>
        <dbReference type="HAMAP-Rule" id="MF_01813"/>
    </source>
</evidence>
<dbReference type="Proteomes" id="UP000068905">
    <property type="component" value="Chromosome"/>
</dbReference>
<evidence type="ECO:0000256" key="2">
    <source>
        <dbReference type="ARBA" id="ARBA00022603"/>
    </source>
</evidence>
<dbReference type="InterPro" id="IPR023576">
    <property type="entry name" value="UbiE/COQ5_MeTrFase_CS"/>
</dbReference>
<dbReference type="PANTHER" id="PTHR43591">
    <property type="entry name" value="METHYLTRANSFERASE"/>
    <property type="match status" value="1"/>
</dbReference>
<dbReference type="EC" id="2.1.1.201" evidence="6"/>
<keyword evidence="2 6" id="KW-0489">Methyltransferase</keyword>
<evidence type="ECO:0000313" key="8">
    <source>
        <dbReference type="Proteomes" id="UP000068905"/>
    </source>
</evidence>
<dbReference type="SUPFAM" id="SSF53335">
    <property type="entry name" value="S-adenosyl-L-methionine-dependent methyltransferases"/>
    <property type="match status" value="1"/>
</dbReference>
<comment type="pathway">
    <text evidence="6">Quinol/quinone metabolism; menaquinone biosynthesis; menaquinol from 1,4-dihydroxy-2-naphthoate: step 2/2.</text>
</comment>
<dbReference type="HAMAP" id="MF_01813">
    <property type="entry name" value="MenG_UbiE_methyltr"/>
    <property type="match status" value="1"/>
</dbReference>
<dbReference type="GO" id="GO:0009234">
    <property type="term" value="P:menaquinone biosynthetic process"/>
    <property type="evidence" value="ECO:0007669"/>
    <property type="project" value="UniProtKB-UniRule"/>
</dbReference>
<dbReference type="Gene3D" id="3.40.50.150">
    <property type="entry name" value="Vaccinia Virus protein VP39"/>
    <property type="match status" value="1"/>
</dbReference>
<sequence length="246" mass="27711">MEKTTHFGYKQVDVEKKQGLVKEVFDSVAGKYDLMNDVMSMGTHRLWKNYTISSSNVKEGDHVLDIAGGTGDLAIKFRKKVGPSGKVILSDINESMLHEGRKNLINHGIIDVEFVQANAESLPFEDNTFDCVSIAFGLRNVTDKDAALKQMHRVLKKGGTLLILEFSKVENQMLEKAYDFYSFNLIPKFGEYFANDEDSYQYLAESIRKHPDQETLKAMVLDAGFEFCEFHNLTGGIVALHKAVKT</sequence>
<dbReference type="EMBL" id="CP006911">
    <property type="protein sequence ID" value="ALE01159.1"/>
    <property type="molecule type" value="Genomic_DNA"/>
</dbReference>
<dbReference type="UniPathway" id="UPA00232"/>
<dbReference type="GO" id="GO:0043770">
    <property type="term" value="F:demethylmenaquinone methyltransferase activity"/>
    <property type="evidence" value="ECO:0007669"/>
    <property type="project" value="UniProtKB-UniRule"/>
</dbReference>
<dbReference type="InterPro" id="IPR029063">
    <property type="entry name" value="SAM-dependent_MTases_sf"/>
</dbReference>
<comment type="pathway">
    <text evidence="6">Cofactor biosynthesis; ubiquinone biosynthesis.</text>
</comment>
<dbReference type="FunFam" id="3.40.50.150:FF:000014">
    <property type="entry name" value="Ubiquinone/menaquinone biosynthesis C-methyltransferase UbiE"/>
    <property type="match status" value="1"/>
</dbReference>
<gene>
    <name evidence="6 7" type="primary">ubiE</name>
    <name evidence="7" type="ORF">W908_00170</name>
</gene>
<evidence type="ECO:0000256" key="1">
    <source>
        <dbReference type="ARBA" id="ARBA00022428"/>
    </source>
</evidence>
<comment type="catalytic activity">
    <reaction evidence="6">
        <text>a 2-methoxy-6-(all-trans-polyprenyl)benzene-1,4-diol + S-adenosyl-L-methionine = a 5-methoxy-2-methyl-3-(all-trans-polyprenyl)benzene-1,4-diol + S-adenosyl-L-homocysteine + H(+)</text>
        <dbReference type="Rhea" id="RHEA:28286"/>
        <dbReference type="Rhea" id="RHEA-COMP:10858"/>
        <dbReference type="Rhea" id="RHEA-COMP:10859"/>
        <dbReference type="ChEBI" id="CHEBI:15378"/>
        <dbReference type="ChEBI" id="CHEBI:57856"/>
        <dbReference type="ChEBI" id="CHEBI:59789"/>
        <dbReference type="ChEBI" id="CHEBI:84166"/>
        <dbReference type="ChEBI" id="CHEBI:84167"/>
        <dbReference type="EC" id="2.1.1.201"/>
    </reaction>
</comment>
<dbReference type="AlphaFoldDB" id="A0A0M4LN35"/>
<dbReference type="EC" id="2.1.1.163" evidence="6"/>
<proteinExistence type="inferred from homology"/>
<dbReference type="CDD" id="cd02440">
    <property type="entry name" value="AdoMet_MTases"/>
    <property type="match status" value="1"/>
</dbReference>
<keyword evidence="7" id="KW-0830">Ubiquinone</keyword>
<reference evidence="7 8" key="1">
    <citation type="journal article" date="2015" name="Genome Announc.">
        <title>Genome Sequence of 'Candidatus Thioglobus singularis' Strain PS1, a Mixotroph from the SUP05 Clade of Marine Gammaproteobacteria.</title>
        <authorList>
            <person name="Marshall K.T."/>
            <person name="Morris R.M."/>
        </authorList>
    </citation>
    <scope>NUCLEOTIDE SEQUENCE [LARGE SCALE GENOMIC DNA]</scope>
    <source>
        <strain evidence="7 8">PS1</strain>
    </source>
</reference>
<keyword evidence="1 6" id="KW-0474">Menaquinone biosynthesis</keyword>
<feature type="binding site" evidence="6">
    <location>
        <position position="70"/>
    </location>
    <ligand>
        <name>S-adenosyl-L-methionine</name>
        <dbReference type="ChEBI" id="CHEBI:59789"/>
    </ligand>
</feature>
<keyword evidence="8" id="KW-1185">Reference proteome</keyword>
<comment type="catalytic activity">
    <reaction evidence="6">
        <text>a 2-demethylmenaquinol + S-adenosyl-L-methionine = a menaquinol + S-adenosyl-L-homocysteine + H(+)</text>
        <dbReference type="Rhea" id="RHEA:42640"/>
        <dbReference type="Rhea" id="RHEA-COMP:9539"/>
        <dbReference type="Rhea" id="RHEA-COMP:9563"/>
        <dbReference type="ChEBI" id="CHEBI:15378"/>
        <dbReference type="ChEBI" id="CHEBI:18151"/>
        <dbReference type="ChEBI" id="CHEBI:55437"/>
        <dbReference type="ChEBI" id="CHEBI:57856"/>
        <dbReference type="ChEBI" id="CHEBI:59789"/>
        <dbReference type="EC" id="2.1.1.163"/>
    </reaction>
</comment>
<organism evidence="7 8">
    <name type="scientific">Candidatus Pseudothioglobus singularis PS1</name>
    <dbReference type="NCBI Taxonomy" id="1125411"/>
    <lineage>
        <taxon>Bacteria</taxon>
        <taxon>Pseudomonadati</taxon>
        <taxon>Pseudomonadota</taxon>
        <taxon>Gammaproteobacteria</taxon>
        <taxon>Candidatus Pseudothioglobaceae</taxon>
        <taxon>Candidatus Pseudothioglobus</taxon>
    </lineage>
</organism>
<name>A0A0M4LN35_9GAMM</name>
<feature type="binding site" evidence="6">
    <location>
        <position position="91"/>
    </location>
    <ligand>
        <name>S-adenosyl-L-methionine</name>
        <dbReference type="ChEBI" id="CHEBI:59789"/>
    </ligand>
</feature>
<dbReference type="GO" id="GO:0032259">
    <property type="term" value="P:methylation"/>
    <property type="evidence" value="ECO:0007669"/>
    <property type="project" value="UniProtKB-KW"/>
</dbReference>
<feature type="binding site" evidence="6">
    <location>
        <begin position="118"/>
        <end position="119"/>
    </location>
    <ligand>
        <name>S-adenosyl-L-methionine</name>
        <dbReference type="ChEBI" id="CHEBI:59789"/>
    </ligand>
</feature>
<accession>A0A0M4LN35</accession>